<dbReference type="PANTHER" id="PTHR11188:SF17">
    <property type="entry name" value="FI21816P1"/>
    <property type="match status" value="1"/>
</dbReference>
<evidence type="ECO:0000313" key="3">
    <source>
        <dbReference type="Proteomes" id="UP000245591"/>
    </source>
</evidence>
<protein>
    <recommendedName>
        <fullName evidence="1">Arrestin-like N-terminal domain-containing protein</fullName>
    </recommendedName>
</protein>
<evidence type="ECO:0000259" key="1">
    <source>
        <dbReference type="Pfam" id="PF00339"/>
    </source>
</evidence>
<gene>
    <name evidence="2" type="ORF">BB558_001020</name>
</gene>
<dbReference type="InterPro" id="IPR014752">
    <property type="entry name" value="Arrestin-like_C"/>
</dbReference>
<dbReference type="Pfam" id="PF00339">
    <property type="entry name" value="Arrestin_N"/>
    <property type="match status" value="1"/>
</dbReference>
<reference evidence="2 3" key="1">
    <citation type="journal article" date="2018" name="MBio">
        <title>Comparative Genomics Reveals the Core Gene Toolbox for the Fungus-Insect Symbiosis.</title>
        <authorList>
            <person name="Wang Y."/>
            <person name="Stata M."/>
            <person name="Wang W."/>
            <person name="Stajich J.E."/>
            <person name="White M.M."/>
            <person name="Moncalvo J.M."/>
        </authorList>
    </citation>
    <scope>NUCLEOTIDE SEQUENCE [LARGE SCALE GENOMIC DNA]</scope>
    <source>
        <strain evidence="2 3">AUS-126-30</strain>
    </source>
</reference>
<proteinExistence type="predicted"/>
<dbReference type="PANTHER" id="PTHR11188">
    <property type="entry name" value="ARRESTIN DOMAIN CONTAINING PROTEIN"/>
    <property type="match status" value="1"/>
</dbReference>
<dbReference type="InterPro" id="IPR050357">
    <property type="entry name" value="Arrestin_domain-protein"/>
</dbReference>
<sequence>MSKLGSNIHLDLVLQSDNIVFHGKENEATSKLLLGKVILRVEKRVGISSLTVVASGKTQFGFKYESQGLLVEAKSYRNLYDSRKEKVLDKTETLLDGTKKIYLEPNTYEYQFAIRLSGDLPETLNTTHGKTEYSIKAVLKGSYLSSITKEMPIYISRAPNGKLSFGDGINQNQIEKKFSQGLEVNLNIPSRYYSENQTINIDANLLISNPNIRVLAVGARLSEKIIITSSNNFSIKKEFNKSITSTKIKNNGLGHKFNLTLKVPEIYKDIQIDMENKVFSVYHLLHFDTSVEINGSKHNLVTSLSVPIVSEESLREANSLPEYS</sequence>
<keyword evidence="3" id="KW-1185">Reference proteome</keyword>
<dbReference type="Gene3D" id="2.60.40.640">
    <property type="match status" value="1"/>
</dbReference>
<evidence type="ECO:0000313" key="2">
    <source>
        <dbReference type="EMBL" id="PWA02831.1"/>
    </source>
</evidence>
<dbReference type="EMBL" id="MBFU01000052">
    <property type="protein sequence ID" value="PWA02831.1"/>
    <property type="molecule type" value="Genomic_DNA"/>
</dbReference>
<dbReference type="InterPro" id="IPR011021">
    <property type="entry name" value="Arrestin-like_N"/>
</dbReference>
<dbReference type="Proteomes" id="UP000245591">
    <property type="component" value="Unassembled WGS sequence"/>
</dbReference>
<feature type="domain" description="Arrestin-like N-terminal" evidence="1">
    <location>
        <begin position="34"/>
        <end position="155"/>
    </location>
</feature>
<dbReference type="AlphaFoldDB" id="A0A2U1JCL8"/>
<comment type="caution">
    <text evidence="2">The sequence shown here is derived from an EMBL/GenBank/DDBJ whole genome shotgun (WGS) entry which is preliminary data.</text>
</comment>
<dbReference type="GO" id="GO:0030674">
    <property type="term" value="F:protein-macromolecule adaptor activity"/>
    <property type="evidence" value="ECO:0007669"/>
    <property type="project" value="TreeGrafter"/>
</dbReference>
<dbReference type="GO" id="GO:0005886">
    <property type="term" value="C:plasma membrane"/>
    <property type="evidence" value="ECO:0007669"/>
    <property type="project" value="TreeGrafter"/>
</dbReference>
<accession>A0A2U1JCL8</accession>
<dbReference type="GO" id="GO:0070086">
    <property type="term" value="P:ubiquitin-dependent endocytosis"/>
    <property type="evidence" value="ECO:0007669"/>
    <property type="project" value="TreeGrafter"/>
</dbReference>
<name>A0A2U1JCL8_SMIAN</name>
<dbReference type="GO" id="GO:0005829">
    <property type="term" value="C:cytosol"/>
    <property type="evidence" value="ECO:0007669"/>
    <property type="project" value="TreeGrafter"/>
</dbReference>
<dbReference type="GO" id="GO:0031625">
    <property type="term" value="F:ubiquitin protein ligase binding"/>
    <property type="evidence" value="ECO:0007669"/>
    <property type="project" value="TreeGrafter"/>
</dbReference>
<organism evidence="2 3">
    <name type="scientific">Smittium angustum</name>
    <dbReference type="NCBI Taxonomy" id="133377"/>
    <lineage>
        <taxon>Eukaryota</taxon>
        <taxon>Fungi</taxon>
        <taxon>Fungi incertae sedis</taxon>
        <taxon>Zoopagomycota</taxon>
        <taxon>Kickxellomycotina</taxon>
        <taxon>Harpellomycetes</taxon>
        <taxon>Harpellales</taxon>
        <taxon>Legeriomycetaceae</taxon>
        <taxon>Smittium</taxon>
    </lineage>
</organism>